<dbReference type="FunFam" id="2.40.33.10:FF:000001">
    <property type="entry name" value="Pyruvate kinase"/>
    <property type="match status" value="1"/>
</dbReference>
<comment type="pathway">
    <text evidence="1 13">Carbohydrate degradation; glycolysis; pyruvate from D-glyceraldehyde 3-phosphate: step 5/5.</text>
</comment>
<dbReference type="InterPro" id="IPR036918">
    <property type="entry name" value="Pyrv_Knase_C_sf"/>
</dbReference>
<dbReference type="EMBL" id="BSDR01000001">
    <property type="protein sequence ID" value="GLI32999.1"/>
    <property type="molecule type" value="Genomic_DNA"/>
</dbReference>
<dbReference type="PANTHER" id="PTHR11817">
    <property type="entry name" value="PYRUVATE KINASE"/>
    <property type="match status" value="1"/>
</dbReference>
<evidence type="ECO:0000256" key="3">
    <source>
        <dbReference type="ARBA" id="ARBA00012142"/>
    </source>
</evidence>
<feature type="domain" description="Pyruvate kinase C-terminal" evidence="15">
    <location>
        <begin position="361"/>
        <end position="473"/>
    </location>
</feature>
<dbReference type="InterPro" id="IPR015793">
    <property type="entry name" value="Pyrv_Knase_brl"/>
</dbReference>
<evidence type="ECO:0000313" key="16">
    <source>
        <dbReference type="EMBL" id="GLI32999.1"/>
    </source>
</evidence>
<feature type="domain" description="Pyruvate kinase barrel" evidence="14">
    <location>
        <begin position="8"/>
        <end position="327"/>
    </location>
</feature>
<dbReference type="GO" id="GO:0004743">
    <property type="term" value="F:pyruvate kinase activity"/>
    <property type="evidence" value="ECO:0007669"/>
    <property type="project" value="UniProtKB-UniRule"/>
</dbReference>
<proteinExistence type="inferred from homology"/>
<evidence type="ECO:0000313" key="17">
    <source>
        <dbReference type="Proteomes" id="UP001144372"/>
    </source>
</evidence>
<dbReference type="NCBIfam" id="NF004978">
    <property type="entry name" value="PRK06354.1"/>
    <property type="match status" value="1"/>
</dbReference>
<dbReference type="InterPro" id="IPR015806">
    <property type="entry name" value="Pyrv_Knase_insert_dom_sf"/>
</dbReference>
<dbReference type="GO" id="GO:0005524">
    <property type="term" value="F:ATP binding"/>
    <property type="evidence" value="ECO:0007669"/>
    <property type="project" value="UniProtKB-KW"/>
</dbReference>
<keyword evidence="17" id="KW-1185">Reference proteome</keyword>
<protein>
    <recommendedName>
        <fullName evidence="3 12">Pyruvate kinase</fullName>
        <ecNumber evidence="3 12">2.7.1.40</ecNumber>
    </recommendedName>
</protein>
<dbReference type="InterPro" id="IPR040442">
    <property type="entry name" value="Pyrv_kinase-like_dom_sf"/>
</dbReference>
<evidence type="ECO:0000256" key="1">
    <source>
        <dbReference type="ARBA" id="ARBA00004997"/>
    </source>
</evidence>
<evidence type="ECO:0000256" key="11">
    <source>
        <dbReference type="ARBA" id="ARBA00023317"/>
    </source>
</evidence>
<evidence type="ECO:0000256" key="6">
    <source>
        <dbReference type="ARBA" id="ARBA00022741"/>
    </source>
</evidence>
<dbReference type="Pfam" id="PF00224">
    <property type="entry name" value="PK"/>
    <property type="match status" value="1"/>
</dbReference>
<dbReference type="SUPFAM" id="SSF52935">
    <property type="entry name" value="PK C-terminal domain-like"/>
    <property type="match status" value="1"/>
</dbReference>
<dbReference type="InterPro" id="IPR001697">
    <property type="entry name" value="Pyr_Knase"/>
</dbReference>
<keyword evidence="8" id="KW-0067">ATP-binding</keyword>
<dbReference type="Gene3D" id="2.40.33.10">
    <property type="entry name" value="PK beta-barrel domain-like"/>
    <property type="match status" value="1"/>
</dbReference>
<evidence type="ECO:0000256" key="8">
    <source>
        <dbReference type="ARBA" id="ARBA00022840"/>
    </source>
</evidence>
<dbReference type="InterPro" id="IPR011037">
    <property type="entry name" value="Pyrv_Knase-like_insert_dom_sf"/>
</dbReference>
<comment type="catalytic activity">
    <reaction evidence="13">
        <text>pyruvate + ATP = phosphoenolpyruvate + ADP + H(+)</text>
        <dbReference type="Rhea" id="RHEA:18157"/>
        <dbReference type="ChEBI" id="CHEBI:15361"/>
        <dbReference type="ChEBI" id="CHEBI:15378"/>
        <dbReference type="ChEBI" id="CHEBI:30616"/>
        <dbReference type="ChEBI" id="CHEBI:58702"/>
        <dbReference type="ChEBI" id="CHEBI:456216"/>
        <dbReference type="EC" id="2.7.1.40"/>
    </reaction>
</comment>
<dbReference type="AlphaFoldDB" id="A0A9W6CV02"/>
<keyword evidence="6" id="KW-0547">Nucleotide-binding</keyword>
<evidence type="ECO:0000256" key="4">
    <source>
        <dbReference type="ARBA" id="ARBA00022679"/>
    </source>
</evidence>
<sequence length="476" mass="51969">MKPQSKFRRTKIVCTIGPNTQSPESIKRLIESGMDVARLNFSHGERESHRKTIRLLRRVSAELGKEIGILQDLGGPKIRLGVIRQEERILEAGERVMLSPEESSDSESIPVGYPYLLEDINVGDSILLADGTVQLLVREKRTNQAVCEVLVGGAIRSHKGINLPSSNLRISAFTEKDRKDLLVGLEEGVDFVALSFVRSERDLDEVLAILSSLKNRPMLIAKIEKPQAVQGLVNILERVDGIMVARGDLGVEMPLEDVPIIQKHIIRTTRQAGKPVITATQMLTSMMSNPRPTRAEATDVANAILDGTDALMLSDETAVGAFPMEAVSTLDRIARTTEPYLDERPLLNESISEFLPSTAAAISRAACWLVLDLKAAAVVASSSSGSTARLVARYRPPCPIMALTDRIETQRQLSLSWGVIPHLVGSFGDTDQMFNSARTWALEKGVAKEGDRLIITAGVPVGVSGTTNLLKVMELK</sequence>
<dbReference type="PRINTS" id="PR01050">
    <property type="entry name" value="PYRUVTKNASE"/>
</dbReference>
<evidence type="ECO:0000259" key="14">
    <source>
        <dbReference type="Pfam" id="PF00224"/>
    </source>
</evidence>
<dbReference type="InterPro" id="IPR015813">
    <property type="entry name" value="Pyrv/PenolPyrv_kinase-like_dom"/>
</dbReference>
<keyword evidence="7 13" id="KW-0418">Kinase</keyword>
<reference evidence="16" key="1">
    <citation type="submission" date="2022-12" db="EMBL/GenBank/DDBJ databases">
        <title>Reference genome sequencing for broad-spectrum identification of bacterial and archaeal isolates by mass spectrometry.</title>
        <authorList>
            <person name="Sekiguchi Y."/>
            <person name="Tourlousse D.M."/>
        </authorList>
    </citation>
    <scope>NUCLEOTIDE SEQUENCE</scope>
    <source>
        <strain evidence="16">ASRB1</strain>
    </source>
</reference>
<gene>
    <name evidence="16" type="ORF">DAMNIGENAA_04320</name>
</gene>
<dbReference type="NCBIfam" id="TIGR01064">
    <property type="entry name" value="pyruv_kin"/>
    <property type="match status" value="1"/>
</dbReference>
<comment type="caution">
    <text evidence="16">The sequence shown here is derived from an EMBL/GenBank/DDBJ whole genome shotgun (WGS) entry which is preliminary data.</text>
</comment>
<evidence type="ECO:0000256" key="7">
    <source>
        <dbReference type="ARBA" id="ARBA00022777"/>
    </source>
</evidence>
<dbReference type="EC" id="2.7.1.40" evidence="3 12"/>
<dbReference type="RefSeq" id="WP_281792015.1">
    <property type="nucleotide sequence ID" value="NZ_BSDR01000001.1"/>
</dbReference>
<keyword evidence="11 16" id="KW-0670">Pyruvate</keyword>
<dbReference type="Gene3D" id="3.20.20.60">
    <property type="entry name" value="Phosphoenolpyruvate-binding domains"/>
    <property type="match status" value="1"/>
</dbReference>
<dbReference type="GO" id="GO:0000287">
    <property type="term" value="F:magnesium ion binding"/>
    <property type="evidence" value="ECO:0007669"/>
    <property type="project" value="UniProtKB-UniRule"/>
</dbReference>
<dbReference type="GO" id="GO:0016301">
    <property type="term" value="F:kinase activity"/>
    <property type="evidence" value="ECO:0007669"/>
    <property type="project" value="UniProtKB-KW"/>
</dbReference>
<accession>A0A9W6CV02</accession>
<dbReference type="SUPFAM" id="SSF51621">
    <property type="entry name" value="Phosphoenolpyruvate/pyruvate domain"/>
    <property type="match status" value="1"/>
</dbReference>
<dbReference type="GO" id="GO:0030955">
    <property type="term" value="F:potassium ion binding"/>
    <property type="evidence" value="ECO:0007669"/>
    <property type="project" value="UniProtKB-UniRule"/>
</dbReference>
<keyword evidence="10 13" id="KW-0324">Glycolysis</keyword>
<dbReference type="Proteomes" id="UP001144372">
    <property type="component" value="Unassembled WGS sequence"/>
</dbReference>
<evidence type="ECO:0000256" key="5">
    <source>
        <dbReference type="ARBA" id="ARBA00022723"/>
    </source>
</evidence>
<dbReference type="SUPFAM" id="SSF50800">
    <property type="entry name" value="PK beta-barrel domain-like"/>
    <property type="match status" value="1"/>
</dbReference>
<evidence type="ECO:0000256" key="13">
    <source>
        <dbReference type="RuleBase" id="RU000504"/>
    </source>
</evidence>
<evidence type="ECO:0000256" key="10">
    <source>
        <dbReference type="ARBA" id="ARBA00023152"/>
    </source>
</evidence>
<dbReference type="Pfam" id="PF02887">
    <property type="entry name" value="PK_C"/>
    <property type="match status" value="1"/>
</dbReference>
<dbReference type="Gene3D" id="3.40.1380.20">
    <property type="entry name" value="Pyruvate kinase, C-terminal domain"/>
    <property type="match status" value="1"/>
</dbReference>
<keyword evidence="4 13" id="KW-0808">Transferase</keyword>
<evidence type="ECO:0000259" key="15">
    <source>
        <dbReference type="Pfam" id="PF02887"/>
    </source>
</evidence>
<evidence type="ECO:0000256" key="12">
    <source>
        <dbReference type="NCBIfam" id="TIGR01064"/>
    </source>
</evidence>
<comment type="similarity">
    <text evidence="2 13">Belongs to the pyruvate kinase family.</text>
</comment>
<dbReference type="NCBIfam" id="NF004491">
    <property type="entry name" value="PRK05826.1"/>
    <property type="match status" value="1"/>
</dbReference>
<dbReference type="InterPro" id="IPR015795">
    <property type="entry name" value="Pyrv_Knase_C"/>
</dbReference>
<name>A0A9W6CV02_9BACT</name>
<keyword evidence="5" id="KW-0479">Metal-binding</keyword>
<keyword evidence="9 13" id="KW-0460">Magnesium</keyword>
<evidence type="ECO:0000256" key="2">
    <source>
        <dbReference type="ARBA" id="ARBA00008663"/>
    </source>
</evidence>
<evidence type="ECO:0000256" key="9">
    <source>
        <dbReference type="ARBA" id="ARBA00022842"/>
    </source>
</evidence>
<organism evidence="16 17">
    <name type="scientific">Desulforhabdus amnigena</name>
    <dbReference type="NCBI Taxonomy" id="40218"/>
    <lineage>
        <taxon>Bacteria</taxon>
        <taxon>Pseudomonadati</taxon>
        <taxon>Thermodesulfobacteriota</taxon>
        <taxon>Syntrophobacteria</taxon>
        <taxon>Syntrophobacterales</taxon>
        <taxon>Syntrophobacteraceae</taxon>
        <taxon>Desulforhabdus</taxon>
    </lineage>
</organism>